<dbReference type="InterPro" id="IPR025668">
    <property type="entry name" value="Tnp_DDE_dom"/>
</dbReference>
<gene>
    <name evidence="2" type="ORF">ABIH81_10275</name>
</gene>
<sequence>MTCLRSRSPVTEGTCWVKATGTRPKIVVSGDGRGVVGHAGARLLADVADVTGLTSRFSDALAVLRQRQAGHDPGRIAVDLAVMLADGGEAIADLAVLRDQAALFGAVASDPTAWRVLSGMDAAALARLRQARAAARELAWAQTVETRGCLPASTAAGMPVPGIVLDVDASIVVCHSEKESATRTWKKTFGYHPLFCFLDGSREALSGLLREGRAGSNTTADHITVLDRALEQIPDAHRYGTEILVRSDSAGCTHGFLAHIRSLREHGIDTRFSVGVAITEPVREAIRAATGWIPALDADGDPRDGAEICEITGLLAADWRAGYPEATRFIVRRERPHPGAQLTLFDTLEGMRHQVTATDTPIGGGSIQYLEARHRAHARVEDRIRCGKDTGFGRFPSRLFAINQAWLELALTGIDLLAWTQHLLLDGELAAAEPKKLRYRLLHVAARITRTARRTRLRIAEGWPWATDLVNAFARLTALPQPVT</sequence>
<name>A0AAU7RBU8_9ACTN</name>
<accession>A0AAU7RBU8</accession>
<dbReference type="AlphaFoldDB" id="A0AAU7RBU8"/>
<reference evidence="2" key="1">
    <citation type="submission" date="2024-06" db="EMBL/GenBank/DDBJ databases">
        <title>Micromonospora sp. strain HUAS YX12 genome sequences.</title>
        <authorList>
            <person name="Mo P."/>
        </authorList>
    </citation>
    <scope>NUCLEOTIDE SEQUENCE</scope>
    <source>
        <strain evidence="2">HUAS YX12</strain>
    </source>
</reference>
<dbReference type="InterPro" id="IPR047960">
    <property type="entry name" value="Transpos_IS1380"/>
</dbReference>
<protein>
    <submittedName>
        <fullName evidence="2">IS1380 family transposase</fullName>
    </submittedName>
</protein>
<dbReference type="EMBL" id="CP157974">
    <property type="protein sequence ID" value="XBT84910.1"/>
    <property type="molecule type" value="Genomic_DNA"/>
</dbReference>
<dbReference type="Pfam" id="PF13701">
    <property type="entry name" value="DDE_Tnp_1_4"/>
    <property type="match status" value="1"/>
</dbReference>
<evidence type="ECO:0000259" key="1">
    <source>
        <dbReference type="Pfam" id="PF13701"/>
    </source>
</evidence>
<feature type="domain" description="Transposase DDE" evidence="1">
    <location>
        <begin position="21"/>
        <end position="480"/>
    </location>
</feature>
<organism evidence="2">
    <name type="scientific">Micromonospora sp. HUAS YX12</name>
    <dbReference type="NCBI Taxonomy" id="3156396"/>
    <lineage>
        <taxon>Bacteria</taxon>
        <taxon>Bacillati</taxon>
        <taxon>Actinomycetota</taxon>
        <taxon>Actinomycetes</taxon>
        <taxon>Micromonosporales</taxon>
        <taxon>Micromonosporaceae</taxon>
        <taxon>Micromonospora</taxon>
    </lineage>
</organism>
<proteinExistence type="predicted"/>
<dbReference type="NCBIfam" id="NF033539">
    <property type="entry name" value="transpos_IS1380"/>
    <property type="match status" value="1"/>
</dbReference>
<evidence type="ECO:0000313" key="2">
    <source>
        <dbReference type="EMBL" id="XBT84910.1"/>
    </source>
</evidence>
<dbReference type="RefSeq" id="WP_349881061.1">
    <property type="nucleotide sequence ID" value="NZ_CP157974.1"/>
</dbReference>